<dbReference type="AlphaFoldDB" id="A0AA36BC36"/>
<feature type="region of interest" description="Disordered" evidence="1">
    <location>
        <begin position="34"/>
        <end position="66"/>
    </location>
</feature>
<sequence length="66" mass="7417">MELFEIDASLKDIPIPPKDAFLKELSTEIAEDILTNNNMNNADDADDEDAEDNEQTRVDLHDNIGN</sequence>
<dbReference type="EMBL" id="OX597826">
    <property type="protein sequence ID" value="CAI9731710.1"/>
    <property type="molecule type" value="Genomic_DNA"/>
</dbReference>
<keyword evidence="3" id="KW-1185">Reference proteome</keyword>
<proteinExistence type="predicted"/>
<evidence type="ECO:0000313" key="2">
    <source>
        <dbReference type="EMBL" id="CAI9731710.1"/>
    </source>
</evidence>
<evidence type="ECO:0000256" key="1">
    <source>
        <dbReference type="SAM" id="MobiDB-lite"/>
    </source>
</evidence>
<evidence type="ECO:0000313" key="3">
    <source>
        <dbReference type="Proteomes" id="UP001162480"/>
    </source>
</evidence>
<accession>A0AA36BC36</accession>
<name>A0AA36BC36_OCTVU</name>
<dbReference type="Proteomes" id="UP001162480">
    <property type="component" value="Chromosome 13"/>
</dbReference>
<gene>
    <name evidence="2" type="ORF">OCTVUL_1B003251</name>
</gene>
<organism evidence="2 3">
    <name type="scientific">Octopus vulgaris</name>
    <name type="common">Common octopus</name>
    <dbReference type="NCBI Taxonomy" id="6645"/>
    <lineage>
        <taxon>Eukaryota</taxon>
        <taxon>Metazoa</taxon>
        <taxon>Spiralia</taxon>
        <taxon>Lophotrochozoa</taxon>
        <taxon>Mollusca</taxon>
        <taxon>Cephalopoda</taxon>
        <taxon>Coleoidea</taxon>
        <taxon>Octopodiformes</taxon>
        <taxon>Octopoda</taxon>
        <taxon>Incirrata</taxon>
        <taxon>Octopodidae</taxon>
        <taxon>Octopus</taxon>
    </lineage>
</organism>
<reference evidence="2" key="1">
    <citation type="submission" date="2023-08" db="EMBL/GenBank/DDBJ databases">
        <authorList>
            <person name="Alioto T."/>
            <person name="Alioto T."/>
            <person name="Gomez Garrido J."/>
        </authorList>
    </citation>
    <scope>NUCLEOTIDE SEQUENCE</scope>
</reference>
<feature type="compositionally biased region" description="Basic and acidic residues" evidence="1">
    <location>
        <begin position="54"/>
        <end position="66"/>
    </location>
</feature>
<protein>
    <submittedName>
        <fullName evidence="2">Uncharacterized protein</fullName>
    </submittedName>
</protein>
<feature type="compositionally biased region" description="Acidic residues" evidence="1">
    <location>
        <begin position="43"/>
        <end position="53"/>
    </location>
</feature>